<evidence type="ECO:0000259" key="4">
    <source>
        <dbReference type="PROSITE" id="PS51820"/>
    </source>
</evidence>
<dbReference type="AlphaFoldDB" id="A0A0P6XLA0"/>
<dbReference type="SUPFAM" id="SSF49265">
    <property type="entry name" value="Fibronectin type III"/>
    <property type="match status" value="2"/>
</dbReference>
<dbReference type="STRING" id="229921.ADN01_10945"/>
<dbReference type="Pfam" id="PF07691">
    <property type="entry name" value="PA14"/>
    <property type="match status" value="1"/>
</dbReference>
<keyword evidence="6" id="KW-1185">Reference proteome</keyword>
<evidence type="ECO:0008006" key="7">
    <source>
        <dbReference type="Google" id="ProtNLM"/>
    </source>
</evidence>
<evidence type="ECO:0000313" key="6">
    <source>
        <dbReference type="Proteomes" id="UP000050501"/>
    </source>
</evidence>
<evidence type="ECO:0000256" key="2">
    <source>
        <dbReference type="SAM" id="SignalP"/>
    </source>
</evidence>
<dbReference type="Gene3D" id="2.60.40.10">
    <property type="entry name" value="Immunoglobulins"/>
    <property type="match status" value="3"/>
</dbReference>
<dbReference type="SMART" id="SM00758">
    <property type="entry name" value="PA14"/>
    <property type="match status" value="1"/>
</dbReference>
<dbReference type="InterPro" id="IPR013783">
    <property type="entry name" value="Ig-like_fold"/>
</dbReference>
<evidence type="ECO:0000259" key="3">
    <source>
        <dbReference type="PROSITE" id="PS50853"/>
    </source>
</evidence>
<dbReference type="Proteomes" id="UP000050501">
    <property type="component" value="Unassembled WGS sequence"/>
</dbReference>
<dbReference type="InterPro" id="IPR011658">
    <property type="entry name" value="PA14_dom"/>
</dbReference>
<dbReference type="PROSITE" id="PS50853">
    <property type="entry name" value="FN3"/>
    <property type="match status" value="2"/>
</dbReference>
<dbReference type="CDD" id="cd00063">
    <property type="entry name" value="FN3"/>
    <property type="match status" value="1"/>
</dbReference>
<feature type="chain" id="PRO_5006133113" description="PA14 domain-containing protein" evidence="2">
    <location>
        <begin position="25"/>
        <end position="957"/>
    </location>
</feature>
<feature type="region of interest" description="Disordered" evidence="1">
    <location>
        <begin position="164"/>
        <end position="184"/>
    </location>
</feature>
<dbReference type="EMBL" id="LGCM01000039">
    <property type="protein sequence ID" value="KPL80653.1"/>
    <property type="molecule type" value="Genomic_DNA"/>
</dbReference>
<proteinExistence type="predicted"/>
<reference evidence="5 6" key="1">
    <citation type="submission" date="2015-07" db="EMBL/GenBank/DDBJ databases">
        <title>Genome sequence of Levilinea saccharolytica DSM 16555.</title>
        <authorList>
            <person name="Hemp J."/>
            <person name="Ward L.M."/>
            <person name="Pace L.A."/>
            <person name="Fischer W.W."/>
        </authorList>
    </citation>
    <scope>NUCLEOTIDE SEQUENCE [LARGE SCALE GENOMIC DNA]</scope>
    <source>
        <strain evidence="5 6">KIBI-1</strain>
    </source>
</reference>
<keyword evidence="2" id="KW-0732">Signal</keyword>
<organism evidence="5 6">
    <name type="scientific">Levilinea saccharolytica</name>
    <dbReference type="NCBI Taxonomy" id="229921"/>
    <lineage>
        <taxon>Bacteria</taxon>
        <taxon>Bacillati</taxon>
        <taxon>Chloroflexota</taxon>
        <taxon>Anaerolineae</taxon>
        <taxon>Anaerolineales</taxon>
        <taxon>Anaerolineaceae</taxon>
        <taxon>Levilinea</taxon>
    </lineage>
</organism>
<dbReference type="Pfam" id="PF25788">
    <property type="entry name" value="Ig_Rha78A_N"/>
    <property type="match status" value="1"/>
</dbReference>
<dbReference type="PROSITE" id="PS51820">
    <property type="entry name" value="PA14"/>
    <property type="match status" value="1"/>
</dbReference>
<accession>A0A0P6XLA0</accession>
<dbReference type="OrthoDB" id="134861at2"/>
<feature type="domain" description="PA14" evidence="4">
    <location>
        <begin position="425"/>
        <end position="560"/>
    </location>
</feature>
<dbReference type="InterPro" id="IPR036116">
    <property type="entry name" value="FN3_sf"/>
</dbReference>
<dbReference type="InterPro" id="IPR037524">
    <property type="entry name" value="PA14/GLEYA"/>
</dbReference>
<dbReference type="SUPFAM" id="SSF56988">
    <property type="entry name" value="Anthrax protective antigen"/>
    <property type="match status" value="1"/>
</dbReference>
<dbReference type="RefSeq" id="WP_062417741.1">
    <property type="nucleotide sequence ID" value="NZ_DF967974.1"/>
</dbReference>
<evidence type="ECO:0000313" key="5">
    <source>
        <dbReference type="EMBL" id="KPL80653.1"/>
    </source>
</evidence>
<feature type="domain" description="Fibronectin type-III" evidence="3">
    <location>
        <begin position="550"/>
        <end position="641"/>
    </location>
</feature>
<dbReference type="Gene3D" id="2.60.120.380">
    <property type="match status" value="1"/>
</dbReference>
<sequence length="957" mass="106088">MQKFKLILLFIAAVFMTFAFQPQASVSPKAAPPSAPVPSASFFSGIPIHLIGETVSSEGYQVSLTAVQLQGDEITLSVEISNLGSQPIDLNWGVQLYQPDEAQLSLKNPLPDSQAQLQPGDSLTRDWVFQNPLPGLDPQTLTNYRFLFAPRGWSGPVVLYRLSDQAPQPQPPTAPPPELPEAGISAYGVTGDPWKMLVLIYRNIDTDYVEDGVQKHLTASMPEADITNMRNSFLNIPHRNVVYGYSDNLAEVEAHVVIVDRPLTNLEPISTGFWPSPSVTKPELDLYAPKGKYDSVIVFWQASHPTTGQSLPIYGWGLGYWPGDYANGMTYATVFNLSWYWPGDPCRGEVFLHEWLHGVTGYYMWLGYPFPVEDLHGAEEAGYTTNASGCWEPWLRDYMRGRVLENSQYKGLVPATWQGGSITTRTITGWRGEYFNNETLTGIPVLVRGDSSINFDWAAESPHPLVNADHFSARWTRTFNFSAGIYEFSALRDDGARLWIDNVLVMDAWQYGRQWETVRVPLTAGNHTLRYEVYEIDGWSAAILNWQLAPVQKPLNLTASPEDDAVLLTWDNQETDSEIVVERSPTGSSQWVQIAKTSLNAVSYRDTNVECGQTYYYRVRALKTSQYSPYSSVASAGLENCIVGTCKPARTLLLGKIHASSTARTSASDSIDAYRGVPWDETGPEVAYTFYANSSGTVEFLLEGLLVDLDVIVLDDAGSGCDPNEVLSYGDTSASIEAQAGHTYHVIVDGAYGAAGAYKLRARALSLMPGHTETALSLRPTLAVPEIGARSYTLQLSRYADFHKLMVSKTLLRPAWTPGSNLLPATEYFWRVKVKMPDGSSQLMGPYQFTTPNPPGKSTLLLPASGAKNVSRQPFLQWTLPSLPPDTPFGFYEVQIATDASFHNPVRILNVGDFYHAYTQPNTALSPLTRYYWRVRAYTGANEFGPWSSVRNFKTGN</sequence>
<feature type="compositionally biased region" description="Pro residues" evidence="1">
    <location>
        <begin position="168"/>
        <end position="179"/>
    </location>
</feature>
<dbReference type="InterPro" id="IPR003961">
    <property type="entry name" value="FN3_dom"/>
</dbReference>
<evidence type="ECO:0000256" key="1">
    <source>
        <dbReference type="SAM" id="MobiDB-lite"/>
    </source>
</evidence>
<gene>
    <name evidence="5" type="ORF">ADN01_10945</name>
</gene>
<protein>
    <recommendedName>
        <fullName evidence="7">PA14 domain-containing protein</fullName>
    </recommendedName>
</protein>
<feature type="domain" description="Fibronectin type-III" evidence="3">
    <location>
        <begin position="854"/>
        <end position="957"/>
    </location>
</feature>
<name>A0A0P6XLA0_9CHLR</name>
<feature type="signal peptide" evidence="2">
    <location>
        <begin position="1"/>
        <end position="24"/>
    </location>
</feature>
<comment type="caution">
    <text evidence="5">The sequence shown here is derived from an EMBL/GenBank/DDBJ whole genome shotgun (WGS) entry which is preliminary data.</text>
</comment>